<evidence type="ECO:0000256" key="3">
    <source>
        <dbReference type="ARBA" id="ARBA00004496"/>
    </source>
</evidence>
<evidence type="ECO:0000256" key="14">
    <source>
        <dbReference type="ARBA" id="ARBA00058524"/>
    </source>
</evidence>
<proteinExistence type="inferred from homology"/>
<dbReference type="AlphaFoldDB" id="A0A0V1IIM0"/>
<keyword evidence="12" id="KW-0472">Membrane</keyword>
<dbReference type="GO" id="GO:0005739">
    <property type="term" value="C:mitochondrion"/>
    <property type="evidence" value="ECO:0007669"/>
    <property type="project" value="UniProtKB-SubCell"/>
</dbReference>
<evidence type="ECO:0000313" key="17">
    <source>
        <dbReference type="EMBL" id="KRZ22557.1"/>
    </source>
</evidence>
<dbReference type="InterPro" id="IPR006070">
    <property type="entry name" value="Sua5-like_dom"/>
</dbReference>
<evidence type="ECO:0000256" key="12">
    <source>
        <dbReference type="ARBA" id="ARBA00023136"/>
    </source>
</evidence>
<comment type="function">
    <text evidence="14">Cytoplasmic and mitochondrial threonylcarbamoyl-AMP synthase required for the formation of a threonylcarbamoyl group on adenosine at position 37 (t(6)A37) in tRNAs that read codons beginning with adenine. Catalyzes the conversion of L-threonine, HCO(3)(-)/CO(2) and ATP to give threonylcarbamoyl-AMP (TC-AMP) as the acyladenylate intermediate, with the release of diphosphate. Participates in t(6)A37 formation in cytoplasmic and mitochondrial tRNAs. May regulate the activity of some transporters.</text>
</comment>
<comment type="catalytic activity">
    <reaction evidence="13">
        <text>L-threonine + hydrogencarbonate + ATP = L-threonylcarbamoyladenylate + diphosphate + H2O</text>
        <dbReference type="Rhea" id="RHEA:36407"/>
        <dbReference type="ChEBI" id="CHEBI:15377"/>
        <dbReference type="ChEBI" id="CHEBI:17544"/>
        <dbReference type="ChEBI" id="CHEBI:30616"/>
        <dbReference type="ChEBI" id="CHEBI:33019"/>
        <dbReference type="ChEBI" id="CHEBI:57926"/>
        <dbReference type="ChEBI" id="CHEBI:73682"/>
        <dbReference type="EC" id="2.7.7.87"/>
    </reaction>
</comment>
<evidence type="ECO:0000256" key="2">
    <source>
        <dbReference type="ARBA" id="ARBA00004202"/>
    </source>
</evidence>
<evidence type="ECO:0000256" key="4">
    <source>
        <dbReference type="ARBA" id="ARBA00007663"/>
    </source>
</evidence>
<comment type="subunit">
    <text evidence="15">Interacts with RSC1A1.</text>
</comment>
<evidence type="ECO:0000256" key="15">
    <source>
        <dbReference type="ARBA" id="ARBA00063146"/>
    </source>
</evidence>
<evidence type="ECO:0000256" key="10">
    <source>
        <dbReference type="ARBA" id="ARBA00022946"/>
    </source>
</evidence>
<dbReference type="InterPro" id="IPR050156">
    <property type="entry name" value="TC-AMP_synthase_SUA5"/>
</dbReference>
<protein>
    <recommendedName>
        <fullName evidence="6">Threonylcarbamoyl-AMP synthase</fullName>
        <ecNumber evidence="5">2.7.7.87</ecNumber>
    </recommendedName>
</protein>
<keyword evidence="7" id="KW-1003">Cell membrane</keyword>
<evidence type="ECO:0000256" key="11">
    <source>
        <dbReference type="ARBA" id="ARBA00023128"/>
    </source>
</evidence>
<evidence type="ECO:0000256" key="7">
    <source>
        <dbReference type="ARBA" id="ARBA00022475"/>
    </source>
</evidence>
<reference evidence="17 18" key="1">
    <citation type="submission" date="2015-01" db="EMBL/GenBank/DDBJ databases">
        <title>Evolution of Trichinella species and genotypes.</title>
        <authorList>
            <person name="Korhonen P.K."/>
            <person name="Edoardo P."/>
            <person name="Giuseppe L.R."/>
            <person name="Gasser R.B."/>
        </authorList>
    </citation>
    <scope>NUCLEOTIDE SEQUENCE [LARGE SCALE GENOMIC DNA]</scope>
    <source>
        <strain evidence="17">ISS588</strain>
    </source>
</reference>
<evidence type="ECO:0000259" key="16">
    <source>
        <dbReference type="PROSITE" id="PS51163"/>
    </source>
</evidence>
<dbReference type="EC" id="2.7.7.87" evidence="5"/>
<comment type="similarity">
    <text evidence="4">Belongs to the SUA5 family.</text>
</comment>
<evidence type="ECO:0000256" key="13">
    <source>
        <dbReference type="ARBA" id="ARBA00048366"/>
    </source>
</evidence>
<keyword evidence="18" id="KW-1185">Reference proteome</keyword>
<dbReference type="GO" id="GO:0006450">
    <property type="term" value="P:regulation of translational fidelity"/>
    <property type="evidence" value="ECO:0007669"/>
    <property type="project" value="TreeGrafter"/>
</dbReference>
<name>A0A0V1IIM0_TRIPS</name>
<dbReference type="PANTHER" id="PTHR17490:SF10">
    <property type="entry name" value="THREONYLCARBAMOYL-AMP SYNTHASE"/>
    <property type="match status" value="1"/>
</dbReference>
<evidence type="ECO:0000313" key="18">
    <source>
        <dbReference type="Proteomes" id="UP000054805"/>
    </source>
</evidence>
<evidence type="ECO:0000256" key="9">
    <source>
        <dbReference type="ARBA" id="ARBA00022679"/>
    </source>
</evidence>
<evidence type="ECO:0000256" key="6">
    <source>
        <dbReference type="ARBA" id="ARBA00015492"/>
    </source>
</evidence>
<dbReference type="Proteomes" id="UP000054805">
    <property type="component" value="Unassembled WGS sequence"/>
</dbReference>
<keyword evidence="8" id="KW-0963">Cytoplasm</keyword>
<sequence length="224" mass="24566">MLYESICMSTLRILQCSATTLTNCVQEATDCILKGGIVAIPTDTVYGLTSSLFSIHKLYEVKRRQPNKPIAFCLADVSDIALYADVDIPAELLNRLLPGPVTVLFRQADHLPLLVNHSVVGFRVINHNFVMKLCQQVGQPLPLTSANIANERSCLEVSEFKSIHPNLSLIVDAGKISSSDPRSRIGSTVVDFSLPGTFKIVREGQALQHCLSVLTDSVYGLQQR</sequence>
<feature type="domain" description="YrdC-like" evidence="16">
    <location>
        <begin position="22"/>
        <end position="206"/>
    </location>
</feature>
<dbReference type="SUPFAM" id="SSF55821">
    <property type="entry name" value="YrdC/RibB"/>
    <property type="match status" value="1"/>
</dbReference>
<organism evidence="17 18">
    <name type="scientific">Trichinella pseudospiralis</name>
    <name type="common">Parasitic roundworm</name>
    <dbReference type="NCBI Taxonomy" id="6337"/>
    <lineage>
        <taxon>Eukaryota</taxon>
        <taxon>Metazoa</taxon>
        <taxon>Ecdysozoa</taxon>
        <taxon>Nematoda</taxon>
        <taxon>Enoplea</taxon>
        <taxon>Dorylaimia</taxon>
        <taxon>Trichinellida</taxon>
        <taxon>Trichinellidae</taxon>
        <taxon>Trichinella</taxon>
    </lineage>
</organism>
<keyword evidence="10" id="KW-0809">Transit peptide</keyword>
<evidence type="ECO:0000256" key="1">
    <source>
        <dbReference type="ARBA" id="ARBA00004173"/>
    </source>
</evidence>
<comment type="caution">
    <text evidence="17">The sequence shown here is derived from an EMBL/GenBank/DDBJ whole genome shotgun (WGS) entry which is preliminary data.</text>
</comment>
<accession>A0A0V1IIM0</accession>
<dbReference type="PANTHER" id="PTHR17490">
    <property type="entry name" value="SUA5"/>
    <property type="match status" value="1"/>
</dbReference>
<evidence type="ECO:0000256" key="8">
    <source>
        <dbReference type="ARBA" id="ARBA00022490"/>
    </source>
</evidence>
<gene>
    <name evidence="17" type="primary">Yrdc</name>
    <name evidence="17" type="ORF">T4B_11679</name>
</gene>
<dbReference type="GO" id="GO:0000049">
    <property type="term" value="F:tRNA binding"/>
    <property type="evidence" value="ECO:0007669"/>
    <property type="project" value="TreeGrafter"/>
</dbReference>
<dbReference type="Pfam" id="PF01300">
    <property type="entry name" value="Sua5_yciO_yrdC"/>
    <property type="match status" value="1"/>
</dbReference>
<dbReference type="PROSITE" id="PS51163">
    <property type="entry name" value="YRDC"/>
    <property type="match status" value="1"/>
</dbReference>
<comment type="subcellular location">
    <subcellularLocation>
        <location evidence="2">Cell membrane</location>
        <topology evidence="2">Peripheral membrane protein</topology>
    </subcellularLocation>
    <subcellularLocation>
        <location evidence="3">Cytoplasm</location>
    </subcellularLocation>
    <subcellularLocation>
        <location evidence="1">Mitochondrion</location>
    </subcellularLocation>
</comment>
<dbReference type="GO" id="GO:0061710">
    <property type="term" value="F:L-threonylcarbamoyladenylate synthase"/>
    <property type="evidence" value="ECO:0007669"/>
    <property type="project" value="UniProtKB-EC"/>
</dbReference>
<dbReference type="FunFam" id="3.90.870.10:FF:000007">
    <property type="entry name" value="YrdC N6-threonylcarbamoyltransferase domain containing"/>
    <property type="match status" value="1"/>
</dbReference>
<dbReference type="EMBL" id="JYDS01000170">
    <property type="protein sequence ID" value="KRZ22557.1"/>
    <property type="molecule type" value="Genomic_DNA"/>
</dbReference>
<evidence type="ECO:0000256" key="5">
    <source>
        <dbReference type="ARBA" id="ARBA00012584"/>
    </source>
</evidence>
<keyword evidence="9" id="KW-0808">Transferase</keyword>
<dbReference type="GO" id="GO:0005886">
    <property type="term" value="C:plasma membrane"/>
    <property type="evidence" value="ECO:0007669"/>
    <property type="project" value="UniProtKB-SubCell"/>
</dbReference>
<dbReference type="InterPro" id="IPR017945">
    <property type="entry name" value="DHBP_synth_RibB-like_a/b_dom"/>
</dbReference>
<dbReference type="GO" id="GO:0003725">
    <property type="term" value="F:double-stranded RNA binding"/>
    <property type="evidence" value="ECO:0007669"/>
    <property type="project" value="InterPro"/>
</dbReference>
<keyword evidence="11" id="KW-0496">Mitochondrion</keyword>
<dbReference type="Gene3D" id="3.90.870.10">
    <property type="entry name" value="DHBP synthase"/>
    <property type="match status" value="1"/>
</dbReference>